<feature type="transmembrane region" description="Helical" evidence="1">
    <location>
        <begin position="61"/>
        <end position="86"/>
    </location>
</feature>
<protein>
    <submittedName>
        <fullName evidence="3">DUF2809 domain-containing protein</fullName>
    </submittedName>
</protein>
<dbReference type="Pfam" id="PF10990">
    <property type="entry name" value="DUF2809"/>
    <property type="match status" value="1"/>
</dbReference>
<keyword evidence="2" id="KW-0732">Signal</keyword>
<evidence type="ECO:0000256" key="1">
    <source>
        <dbReference type="SAM" id="Phobius"/>
    </source>
</evidence>
<accession>A0ABV8LM48</accession>
<dbReference type="EMBL" id="JBHSAY010000006">
    <property type="protein sequence ID" value="MFC4131526.1"/>
    <property type="molecule type" value="Genomic_DNA"/>
</dbReference>
<feature type="signal peptide" evidence="2">
    <location>
        <begin position="1"/>
        <end position="20"/>
    </location>
</feature>
<organism evidence="3 4">
    <name type="scientific">Hamadaea flava</name>
    <dbReference type="NCBI Taxonomy" id="1742688"/>
    <lineage>
        <taxon>Bacteria</taxon>
        <taxon>Bacillati</taxon>
        <taxon>Actinomycetota</taxon>
        <taxon>Actinomycetes</taxon>
        <taxon>Micromonosporales</taxon>
        <taxon>Micromonosporaceae</taxon>
        <taxon>Hamadaea</taxon>
    </lineage>
</organism>
<keyword evidence="4" id="KW-1185">Reference proteome</keyword>
<comment type="caution">
    <text evidence="3">The sequence shown here is derived from an EMBL/GenBank/DDBJ whole genome shotgun (WGS) entry which is preliminary data.</text>
</comment>
<dbReference type="InterPro" id="IPR021257">
    <property type="entry name" value="DUF2809"/>
</dbReference>
<evidence type="ECO:0000313" key="3">
    <source>
        <dbReference type="EMBL" id="MFC4131526.1"/>
    </source>
</evidence>
<gene>
    <name evidence="3" type="ORF">ACFOZ4_13025</name>
</gene>
<reference evidence="4" key="1">
    <citation type="journal article" date="2019" name="Int. J. Syst. Evol. Microbiol.">
        <title>The Global Catalogue of Microorganisms (GCM) 10K type strain sequencing project: providing services to taxonomists for standard genome sequencing and annotation.</title>
        <authorList>
            <consortium name="The Broad Institute Genomics Platform"/>
            <consortium name="The Broad Institute Genome Sequencing Center for Infectious Disease"/>
            <person name="Wu L."/>
            <person name="Ma J."/>
        </authorList>
    </citation>
    <scope>NUCLEOTIDE SEQUENCE [LARGE SCALE GENOMIC DNA]</scope>
    <source>
        <strain evidence="4">CGMCC 4.7289</strain>
    </source>
</reference>
<name>A0ABV8LM48_9ACTN</name>
<proteinExistence type="predicted"/>
<feature type="transmembrane region" description="Helical" evidence="1">
    <location>
        <begin position="106"/>
        <end position="123"/>
    </location>
</feature>
<feature type="chain" id="PRO_5045495519" evidence="2">
    <location>
        <begin position="21"/>
        <end position="128"/>
    </location>
</feature>
<evidence type="ECO:0000313" key="4">
    <source>
        <dbReference type="Proteomes" id="UP001595816"/>
    </source>
</evidence>
<keyword evidence="1" id="KW-1133">Transmembrane helix</keyword>
<dbReference type="RefSeq" id="WP_253755133.1">
    <property type="nucleotide sequence ID" value="NZ_JAMZDZ010000001.1"/>
</dbReference>
<dbReference type="Proteomes" id="UP001595816">
    <property type="component" value="Unassembled WGS sequence"/>
</dbReference>
<keyword evidence="1" id="KW-0812">Transmembrane</keyword>
<feature type="transmembrane region" description="Helical" evidence="1">
    <location>
        <begin position="35"/>
        <end position="54"/>
    </location>
</feature>
<sequence length="128" mass="13561">MPFASRSVRLLMVASAAVFAAAAFGIRAVTDGQIGQYSGAALSGSIVYTIVVFVRPPISPLVAGGIATAYCWFVEFSQLTGIPAALSERSVIAQLLLGTQFDIVDVAWYPVGVVPLVALHWFLRTRSS</sequence>
<evidence type="ECO:0000256" key="2">
    <source>
        <dbReference type="SAM" id="SignalP"/>
    </source>
</evidence>
<keyword evidence="1" id="KW-0472">Membrane</keyword>